<dbReference type="GO" id="GO:0009103">
    <property type="term" value="P:lipopolysaccharide biosynthetic process"/>
    <property type="evidence" value="ECO:0007669"/>
    <property type="project" value="TreeGrafter"/>
</dbReference>
<keyword evidence="3" id="KW-0012">Acyltransferase</keyword>
<feature type="transmembrane region" description="Helical" evidence="1">
    <location>
        <begin position="218"/>
        <end position="242"/>
    </location>
</feature>
<reference evidence="4" key="1">
    <citation type="submission" date="2016-10" db="EMBL/GenBank/DDBJ databases">
        <authorList>
            <person name="Varghese N."/>
            <person name="Submissions S."/>
        </authorList>
    </citation>
    <scope>NUCLEOTIDE SEQUENCE [LARGE SCALE GENOMIC DNA]</scope>
    <source>
        <strain evidence="4">CGMCC 1.6963</strain>
    </source>
</reference>
<dbReference type="GO" id="GO:0016747">
    <property type="term" value="F:acyltransferase activity, transferring groups other than amino-acyl groups"/>
    <property type="evidence" value="ECO:0007669"/>
    <property type="project" value="InterPro"/>
</dbReference>
<feature type="domain" description="Acyltransferase 3" evidence="2">
    <location>
        <begin position="15"/>
        <end position="313"/>
    </location>
</feature>
<sequence>MAVGPSSMAPPRRNPALDGLRGLAVLLVILSHTVDPNFEPMGAIGVTIFFVLSGYLITTLLLEERGATGRIDRRRFYSRRAWRLLPALAILLSAEVAWRLAAGVTLSPVAIAASYGTNIAMAMGVDVSTLGHTWSLSLEEQFYLLWPLALPFVMRRNPVATIVFAAAVSGLARVAISVLAPWPVSFFSPATRADAILVGCALAVALRQEPRPSRLGLFAGLAATLLTLSCLTVGVPAAIALIAPASLATALLIARLTATSGGVFGTVLGWSPLRYTGRISYGLYLWHPLMLSMAHVHRFPVVVFTLVSTFAVASISWHAVEHPILRLRLHQGRRMARTVPATAGGP</sequence>
<keyword evidence="3" id="KW-0808">Transferase</keyword>
<keyword evidence="1" id="KW-1133">Transmembrane helix</keyword>
<dbReference type="PANTHER" id="PTHR23028:SF53">
    <property type="entry name" value="ACYL_TRANSF_3 DOMAIN-CONTAINING PROTEIN"/>
    <property type="match status" value="1"/>
</dbReference>
<feature type="transmembrane region" description="Helical" evidence="1">
    <location>
        <begin position="159"/>
        <end position="180"/>
    </location>
</feature>
<accession>A0A1H9XBQ9</accession>
<keyword evidence="1" id="KW-0812">Transmembrane</keyword>
<feature type="transmembrane region" description="Helical" evidence="1">
    <location>
        <begin position="40"/>
        <end position="62"/>
    </location>
</feature>
<protein>
    <submittedName>
        <fullName evidence="3">Peptidoglycan/LPS O-acetylase OafA/YrhL, contains acyltransferase and SGNH-hydrolase domains</fullName>
    </submittedName>
</protein>
<dbReference type="AlphaFoldDB" id="A0A1H9XBQ9"/>
<dbReference type="InterPro" id="IPR002656">
    <property type="entry name" value="Acyl_transf_3_dom"/>
</dbReference>
<keyword evidence="3" id="KW-0378">Hydrolase</keyword>
<dbReference type="Pfam" id="PF01757">
    <property type="entry name" value="Acyl_transf_3"/>
    <property type="match status" value="1"/>
</dbReference>
<evidence type="ECO:0000313" key="4">
    <source>
        <dbReference type="Proteomes" id="UP000199019"/>
    </source>
</evidence>
<name>A0A1H9XBQ9_9MICO</name>
<feature type="transmembrane region" description="Helical" evidence="1">
    <location>
        <begin position="113"/>
        <end position="138"/>
    </location>
</feature>
<dbReference type="PANTHER" id="PTHR23028">
    <property type="entry name" value="ACETYLTRANSFERASE"/>
    <property type="match status" value="1"/>
</dbReference>
<dbReference type="GO" id="GO:0016020">
    <property type="term" value="C:membrane"/>
    <property type="evidence" value="ECO:0007669"/>
    <property type="project" value="TreeGrafter"/>
</dbReference>
<dbReference type="GO" id="GO:0016787">
    <property type="term" value="F:hydrolase activity"/>
    <property type="evidence" value="ECO:0007669"/>
    <property type="project" value="UniProtKB-KW"/>
</dbReference>
<gene>
    <name evidence="3" type="ORF">SAMN05216199_3631</name>
</gene>
<dbReference type="InterPro" id="IPR050879">
    <property type="entry name" value="Acyltransferase_3"/>
</dbReference>
<keyword evidence="4" id="KW-1185">Reference proteome</keyword>
<feature type="transmembrane region" description="Helical" evidence="1">
    <location>
        <begin position="82"/>
        <end position="101"/>
    </location>
</feature>
<dbReference type="STRING" id="587636.SAMN05216199_3631"/>
<evidence type="ECO:0000259" key="2">
    <source>
        <dbReference type="Pfam" id="PF01757"/>
    </source>
</evidence>
<keyword evidence="1" id="KW-0472">Membrane</keyword>
<organism evidence="3 4">
    <name type="scientific">Pedococcus cremeus</name>
    <dbReference type="NCBI Taxonomy" id="587636"/>
    <lineage>
        <taxon>Bacteria</taxon>
        <taxon>Bacillati</taxon>
        <taxon>Actinomycetota</taxon>
        <taxon>Actinomycetes</taxon>
        <taxon>Micrococcales</taxon>
        <taxon>Intrasporangiaceae</taxon>
        <taxon>Pedococcus</taxon>
    </lineage>
</organism>
<feature type="transmembrane region" description="Helical" evidence="1">
    <location>
        <begin position="299"/>
        <end position="320"/>
    </location>
</feature>
<dbReference type="Proteomes" id="UP000199019">
    <property type="component" value="Unassembled WGS sequence"/>
</dbReference>
<evidence type="ECO:0000313" key="3">
    <source>
        <dbReference type="EMBL" id="SES43562.1"/>
    </source>
</evidence>
<feature type="transmembrane region" description="Helical" evidence="1">
    <location>
        <begin position="248"/>
        <end position="270"/>
    </location>
</feature>
<evidence type="ECO:0000256" key="1">
    <source>
        <dbReference type="SAM" id="Phobius"/>
    </source>
</evidence>
<proteinExistence type="predicted"/>
<dbReference type="EMBL" id="FOHB01000007">
    <property type="protein sequence ID" value="SES43562.1"/>
    <property type="molecule type" value="Genomic_DNA"/>
</dbReference>